<gene>
    <name evidence="1" type="ORF">CRG98_022857</name>
</gene>
<reference evidence="1 2" key="1">
    <citation type="submission" date="2017-11" db="EMBL/GenBank/DDBJ databases">
        <title>De-novo sequencing of pomegranate (Punica granatum L.) genome.</title>
        <authorList>
            <person name="Akparov Z."/>
            <person name="Amiraslanov A."/>
            <person name="Hajiyeva S."/>
            <person name="Abbasov M."/>
            <person name="Kaur K."/>
            <person name="Hamwieh A."/>
            <person name="Solovyev V."/>
            <person name="Salamov A."/>
            <person name="Braich B."/>
            <person name="Kosarev P."/>
            <person name="Mahmoud A."/>
            <person name="Hajiyev E."/>
            <person name="Babayeva S."/>
            <person name="Izzatullayeva V."/>
            <person name="Mammadov A."/>
            <person name="Mammadov A."/>
            <person name="Sharifova S."/>
            <person name="Ojaghi J."/>
            <person name="Eynullazada K."/>
            <person name="Bayramov B."/>
            <person name="Abdulazimova A."/>
            <person name="Shahmuradov I."/>
        </authorList>
    </citation>
    <scope>NUCLEOTIDE SEQUENCE [LARGE SCALE GENOMIC DNA]</scope>
    <source>
        <strain evidence="2">cv. AG2017</strain>
        <tissue evidence="1">Leaf</tissue>
    </source>
</reference>
<evidence type="ECO:0000313" key="2">
    <source>
        <dbReference type="Proteomes" id="UP000233551"/>
    </source>
</evidence>
<organism evidence="1 2">
    <name type="scientific">Punica granatum</name>
    <name type="common">Pomegranate</name>
    <dbReference type="NCBI Taxonomy" id="22663"/>
    <lineage>
        <taxon>Eukaryota</taxon>
        <taxon>Viridiplantae</taxon>
        <taxon>Streptophyta</taxon>
        <taxon>Embryophyta</taxon>
        <taxon>Tracheophyta</taxon>
        <taxon>Spermatophyta</taxon>
        <taxon>Magnoliopsida</taxon>
        <taxon>eudicotyledons</taxon>
        <taxon>Gunneridae</taxon>
        <taxon>Pentapetalae</taxon>
        <taxon>rosids</taxon>
        <taxon>malvids</taxon>
        <taxon>Myrtales</taxon>
        <taxon>Lythraceae</taxon>
        <taxon>Punica</taxon>
    </lineage>
</organism>
<evidence type="ECO:0000313" key="1">
    <source>
        <dbReference type="EMBL" id="PKI56753.1"/>
    </source>
</evidence>
<keyword evidence="2" id="KW-1185">Reference proteome</keyword>
<comment type="caution">
    <text evidence="1">The sequence shown here is derived from an EMBL/GenBank/DDBJ whole genome shotgun (WGS) entry which is preliminary data.</text>
</comment>
<dbReference type="Proteomes" id="UP000233551">
    <property type="component" value="Unassembled WGS sequence"/>
</dbReference>
<name>A0A2I0JLG4_PUNGR</name>
<accession>A0A2I0JLG4</accession>
<dbReference type="AlphaFoldDB" id="A0A2I0JLG4"/>
<protein>
    <submittedName>
        <fullName evidence="1">Uncharacterized protein</fullName>
    </submittedName>
</protein>
<dbReference type="EMBL" id="PGOL01001574">
    <property type="protein sequence ID" value="PKI56753.1"/>
    <property type="molecule type" value="Genomic_DNA"/>
</dbReference>
<proteinExistence type="predicted"/>
<dbReference type="InterPro" id="IPR043128">
    <property type="entry name" value="Rev_trsase/Diguanyl_cyclase"/>
</dbReference>
<dbReference type="Gene3D" id="3.30.70.270">
    <property type="match status" value="1"/>
</dbReference>
<sequence length="129" mass="14393">MNSAIQAMQGQVFVAGRREQDNRPNSEAELSQTSCNIEIFRALDPEERGDMVELGDTGDGRTIKDAMVSSDSMEVIPKTIETVAMEGNLCQSYGYTLPYVDDMIAKSKEGEDHLVNLKSLFDHLKKYNL</sequence>